<feature type="non-terminal residue" evidence="2">
    <location>
        <position position="81"/>
    </location>
</feature>
<reference evidence="2 3" key="1">
    <citation type="submission" date="2024-05" db="EMBL/GenBank/DDBJ databases">
        <title>Genome sequencing and assembly of Indian major carp, Cirrhinus mrigala (Hamilton, 1822).</title>
        <authorList>
            <person name="Mohindra V."/>
            <person name="Chowdhury L.M."/>
            <person name="Lal K."/>
            <person name="Jena J.K."/>
        </authorList>
    </citation>
    <scope>NUCLEOTIDE SEQUENCE [LARGE SCALE GENOMIC DNA]</scope>
    <source>
        <strain evidence="2">CM1030</strain>
        <tissue evidence="2">Blood</tissue>
    </source>
</reference>
<accession>A0ABD0QFK6</accession>
<proteinExistence type="predicted"/>
<dbReference type="AlphaFoldDB" id="A0ABD0QFK6"/>
<name>A0ABD0QFK6_CIRMR</name>
<gene>
    <name evidence="2" type="ORF">M9458_020388</name>
</gene>
<protein>
    <submittedName>
        <fullName evidence="2">Uncharacterized protein</fullName>
    </submittedName>
</protein>
<evidence type="ECO:0000313" key="3">
    <source>
        <dbReference type="Proteomes" id="UP001529510"/>
    </source>
</evidence>
<comment type="caution">
    <text evidence="2">The sequence shown here is derived from an EMBL/GenBank/DDBJ whole genome shotgun (WGS) entry which is preliminary data.</text>
</comment>
<sequence length="81" mass="9128">LTGTSTVRGLALTAQRVMAMLLKRVHHSRRDWKGLFSQVLLPVLFVIAAMGLGSIKSDLQHFPKIVLSPAMYHVDEQYSFF</sequence>
<keyword evidence="3" id="KW-1185">Reference proteome</keyword>
<organism evidence="2 3">
    <name type="scientific">Cirrhinus mrigala</name>
    <name type="common">Mrigala</name>
    <dbReference type="NCBI Taxonomy" id="683832"/>
    <lineage>
        <taxon>Eukaryota</taxon>
        <taxon>Metazoa</taxon>
        <taxon>Chordata</taxon>
        <taxon>Craniata</taxon>
        <taxon>Vertebrata</taxon>
        <taxon>Euteleostomi</taxon>
        <taxon>Actinopterygii</taxon>
        <taxon>Neopterygii</taxon>
        <taxon>Teleostei</taxon>
        <taxon>Ostariophysi</taxon>
        <taxon>Cypriniformes</taxon>
        <taxon>Cyprinidae</taxon>
        <taxon>Labeoninae</taxon>
        <taxon>Labeonini</taxon>
        <taxon>Cirrhinus</taxon>
    </lineage>
</organism>
<feature type="non-terminal residue" evidence="2">
    <location>
        <position position="1"/>
    </location>
</feature>
<keyword evidence="1" id="KW-1133">Transmembrane helix</keyword>
<feature type="transmembrane region" description="Helical" evidence="1">
    <location>
        <begin position="35"/>
        <end position="55"/>
    </location>
</feature>
<dbReference type="EMBL" id="JAMKFB020000009">
    <property type="protein sequence ID" value="KAL0184692.1"/>
    <property type="molecule type" value="Genomic_DNA"/>
</dbReference>
<evidence type="ECO:0000313" key="2">
    <source>
        <dbReference type="EMBL" id="KAL0184692.1"/>
    </source>
</evidence>
<keyword evidence="1" id="KW-0812">Transmembrane</keyword>
<dbReference type="Proteomes" id="UP001529510">
    <property type="component" value="Unassembled WGS sequence"/>
</dbReference>
<keyword evidence="1" id="KW-0472">Membrane</keyword>
<evidence type="ECO:0000256" key="1">
    <source>
        <dbReference type="SAM" id="Phobius"/>
    </source>
</evidence>